<keyword evidence="1" id="KW-0812">Transmembrane</keyword>
<dbReference type="AlphaFoldDB" id="C1GNR6"/>
<keyword evidence="1" id="KW-0472">Membrane</keyword>
<evidence type="ECO:0000313" key="3">
    <source>
        <dbReference type="Proteomes" id="UP000002059"/>
    </source>
</evidence>
<dbReference type="KEGG" id="pbl:PAAG_00161"/>
<dbReference type="VEuPathDB" id="FungiDB:PAAG_00161"/>
<reference evidence="2 3" key="1">
    <citation type="journal article" date="2011" name="PLoS Genet.">
        <title>Comparative genomic analysis of human fungal pathogens causing paracoccidioidomycosis.</title>
        <authorList>
            <person name="Desjardins C.A."/>
            <person name="Champion M.D."/>
            <person name="Holder J.W."/>
            <person name="Muszewska A."/>
            <person name="Goldberg J."/>
            <person name="Bailao A.M."/>
            <person name="Brigido M.M."/>
            <person name="Ferreira M.E."/>
            <person name="Garcia A.M."/>
            <person name="Grynberg M."/>
            <person name="Gujja S."/>
            <person name="Heiman D.I."/>
            <person name="Henn M.R."/>
            <person name="Kodira C.D."/>
            <person name="Leon-Narvaez H."/>
            <person name="Longo L.V."/>
            <person name="Ma L.J."/>
            <person name="Malavazi I."/>
            <person name="Matsuo A.L."/>
            <person name="Morais F.V."/>
            <person name="Pereira M."/>
            <person name="Rodriguez-Brito S."/>
            <person name="Sakthikumar S."/>
            <person name="Salem-Izacc S.M."/>
            <person name="Sykes S.M."/>
            <person name="Teixeira M.M."/>
            <person name="Vallejo M.C."/>
            <person name="Walter M.E."/>
            <person name="Yandava C."/>
            <person name="Young S."/>
            <person name="Zeng Q."/>
            <person name="Zucker J."/>
            <person name="Felipe M.S."/>
            <person name="Goldman G.H."/>
            <person name="Haas B.J."/>
            <person name="McEwen J.G."/>
            <person name="Nino-Vega G."/>
            <person name="Puccia R."/>
            <person name="San-Blas G."/>
            <person name="Soares C.M."/>
            <person name="Birren B.W."/>
            <person name="Cuomo C.A."/>
        </authorList>
    </citation>
    <scope>NUCLEOTIDE SEQUENCE [LARGE SCALE GENOMIC DNA]</scope>
    <source>
        <strain evidence="3">ATCC MYA-826 / Pb01</strain>
    </source>
</reference>
<dbReference type="HOGENOM" id="CLU_1586994_0_0_1"/>
<evidence type="ECO:0000256" key="1">
    <source>
        <dbReference type="SAM" id="Phobius"/>
    </source>
</evidence>
<dbReference type="RefSeq" id="XP_015700258.1">
    <property type="nucleotide sequence ID" value="XM_015843923.1"/>
</dbReference>
<proteinExistence type="predicted"/>
<feature type="transmembrane region" description="Helical" evidence="1">
    <location>
        <begin position="62"/>
        <end position="86"/>
    </location>
</feature>
<dbReference type="OrthoDB" id="4540870at2759"/>
<keyword evidence="1" id="KW-1133">Transmembrane helix</keyword>
<name>C1GNR6_PARBA</name>
<dbReference type="Proteomes" id="UP000002059">
    <property type="component" value="Partially assembled WGS sequence"/>
</dbReference>
<protein>
    <submittedName>
        <fullName evidence="2">Uncharacterized protein</fullName>
    </submittedName>
</protein>
<feature type="transmembrane region" description="Helical" evidence="1">
    <location>
        <begin position="106"/>
        <end position="125"/>
    </location>
</feature>
<accession>C1GNR6</accession>
<keyword evidence="3" id="KW-1185">Reference proteome</keyword>
<dbReference type="EMBL" id="KN293992">
    <property type="protein sequence ID" value="EEH35838.2"/>
    <property type="molecule type" value="Genomic_DNA"/>
</dbReference>
<organism evidence="2 3">
    <name type="scientific">Paracoccidioides lutzii (strain ATCC MYA-826 / Pb01)</name>
    <name type="common">Paracoccidioides brasiliensis</name>
    <dbReference type="NCBI Taxonomy" id="502779"/>
    <lineage>
        <taxon>Eukaryota</taxon>
        <taxon>Fungi</taxon>
        <taxon>Dikarya</taxon>
        <taxon>Ascomycota</taxon>
        <taxon>Pezizomycotina</taxon>
        <taxon>Eurotiomycetes</taxon>
        <taxon>Eurotiomycetidae</taxon>
        <taxon>Onygenales</taxon>
        <taxon>Ajellomycetaceae</taxon>
        <taxon>Paracoccidioides</taxon>
    </lineage>
</organism>
<evidence type="ECO:0000313" key="2">
    <source>
        <dbReference type="EMBL" id="EEH35838.2"/>
    </source>
</evidence>
<feature type="transmembrane region" description="Helical" evidence="1">
    <location>
        <begin position="146"/>
        <end position="165"/>
    </location>
</feature>
<sequence length="168" mass="18108">MGAILGKSWRSWRTGHLKSSRNRNRNKAVEMIYVKAGLSPEDASFLAGFTEEQTKKMCPQGWGIVMTLTFSLTSSAGACHLLFLGSCALSSPPPSSPPKSAEIEDHIGLCFFAVVLACIGFYPILPATNAWTLNNLAGERKRRKRSIGIAFMISLGNCGGIPGIVHLP</sequence>
<gene>
    <name evidence="2" type="ORF">PAAG_00161</name>
</gene>
<dbReference type="GeneID" id="9101198"/>